<evidence type="ECO:0000313" key="2">
    <source>
        <dbReference type="EMBL" id="KGQ01901.1"/>
    </source>
</evidence>
<keyword evidence="1" id="KW-0732">Signal</keyword>
<dbReference type="KEGG" id="pbl:PAAG_11291"/>
<dbReference type="VEuPathDB" id="FungiDB:PAAG_11291"/>
<protein>
    <submittedName>
        <fullName evidence="2">Uncharacterized protein</fullName>
    </submittedName>
</protein>
<dbReference type="RefSeq" id="XP_015703387.1">
    <property type="nucleotide sequence ID" value="XM_015846965.1"/>
</dbReference>
<evidence type="ECO:0000313" key="3">
    <source>
        <dbReference type="Proteomes" id="UP000002059"/>
    </source>
</evidence>
<feature type="chain" id="PRO_5001995226" evidence="1">
    <location>
        <begin position="21"/>
        <end position="65"/>
    </location>
</feature>
<sequence>MLSRLVVGKLMFLASGNVEAQADLIFGRSLGSGTWELWNLDLEGLAMHHRGTEQMDVTVWLAEKK</sequence>
<name>A0A0A2V270_PARBA</name>
<dbReference type="EMBL" id="KN293994">
    <property type="protein sequence ID" value="KGQ01901.1"/>
    <property type="molecule type" value="Genomic_DNA"/>
</dbReference>
<gene>
    <name evidence="2" type="ORF">PAAG_11291</name>
</gene>
<dbReference type="Proteomes" id="UP000002059">
    <property type="component" value="Partially assembled WGS sequence"/>
</dbReference>
<evidence type="ECO:0000256" key="1">
    <source>
        <dbReference type="SAM" id="SignalP"/>
    </source>
</evidence>
<dbReference type="AlphaFoldDB" id="A0A0A2V270"/>
<dbReference type="HOGENOM" id="CLU_2850307_0_0_1"/>
<keyword evidence="3" id="KW-1185">Reference proteome</keyword>
<dbReference type="GeneID" id="26970344"/>
<feature type="signal peptide" evidence="1">
    <location>
        <begin position="1"/>
        <end position="20"/>
    </location>
</feature>
<accession>A0A0A2V270</accession>
<reference evidence="2 3" key="1">
    <citation type="journal article" date="2011" name="PLoS Genet.">
        <title>Comparative genomic analysis of human fungal pathogens causing paracoccidioidomycosis.</title>
        <authorList>
            <person name="Desjardins C.A."/>
            <person name="Champion M.D."/>
            <person name="Holder J.W."/>
            <person name="Muszewska A."/>
            <person name="Goldberg J."/>
            <person name="Bailao A.M."/>
            <person name="Brigido M.M."/>
            <person name="Ferreira M.E."/>
            <person name="Garcia A.M."/>
            <person name="Grynberg M."/>
            <person name="Gujja S."/>
            <person name="Heiman D.I."/>
            <person name="Henn M.R."/>
            <person name="Kodira C.D."/>
            <person name="Leon-Narvaez H."/>
            <person name="Longo L.V."/>
            <person name="Ma L.J."/>
            <person name="Malavazi I."/>
            <person name="Matsuo A.L."/>
            <person name="Morais F.V."/>
            <person name="Pereira M."/>
            <person name="Rodriguez-Brito S."/>
            <person name="Sakthikumar S."/>
            <person name="Salem-Izacc S.M."/>
            <person name="Sykes S.M."/>
            <person name="Teixeira M.M."/>
            <person name="Vallejo M.C."/>
            <person name="Walter M.E."/>
            <person name="Yandava C."/>
            <person name="Young S."/>
            <person name="Zeng Q."/>
            <person name="Zucker J."/>
            <person name="Felipe M.S."/>
            <person name="Goldman G.H."/>
            <person name="Haas B.J."/>
            <person name="McEwen J.G."/>
            <person name="Nino-Vega G."/>
            <person name="Puccia R."/>
            <person name="San-Blas G."/>
            <person name="Soares C.M."/>
            <person name="Birren B.W."/>
            <person name="Cuomo C.A."/>
        </authorList>
    </citation>
    <scope>NUCLEOTIDE SEQUENCE [LARGE SCALE GENOMIC DNA]</scope>
    <source>
        <strain evidence="3">ATCC MYA-826 / Pb01</strain>
    </source>
</reference>
<proteinExistence type="predicted"/>
<organism evidence="2 3">
    <name type="scientific">Paracoccidioides lutzii (strain ATCC MYA-826 / Pb01)</name>
    <name type="common">Paracoccidioides brasiliensis</name>
    <dbReference type="NCBI Taxonomy" id="502779"/>
    <lineage>
        <taxon>Eukaryota</taxon>
        <taxon>Fungi</taxon>
        <taxon>Dikarya</taxon>
        <taxon>Ascomycota</taxon>
        <taxon>Pezizomycotina</taxon>
        <taxon>Eurotiomycetes</taxon>
        <taxon>Eurotiomycetidae</taxon>
        <taxon>Onygenales</taxon>
        <taxon>Ajellomycetaceae</taxon>
        <taxon>Paracoccidioides</taxon>
    </lineage>
</organism>